<accession>A0A6N8GQ41</accession>
<reference evidence="2 3" key="1">
    <citation type="submission" date="2019-12" db="EMBL/GenBank/DDBJ databases">
        <authorList>
            <person name="Shi Y."/>
        </authorList>
    </citation>
    <scope>NUCLEOTIDE SEQUENCE [LARGE SCALE GENOMIC DNA]</scope>
    <source>
        <strain evidence="2 3">JCM 17929</strain>
    </source>
</reference>
<keyword evidence="3" id="KW-1185">Reference proteome</keyword>
<feature type="transmembrane region" description="Helical" evidence="1">
    <location>
        <begin position="12"/>
        <end position="32"/>
    </location>
</feature>
<dbReference type="AlphaFoldDB" id="A0A6N8GQ41"/>
<comment type="caution">
    <text evidence="2">The sequence shown here is derived from an EMBL/GenBank/DDBJ whole genome shotgun (WGS) entry which is preliminary data.</text>
</comment>
<evidence type="ECO:0000313" key="2">
    <source>
        <dbReference type="EMBL" id="MUN63403.1"/>
    </source>
</evidence>
<dbReference type="RefSeq" id="WP_156269318.1">
    <property type="nucleotide sequence ID" value="NZ_WOGU01000007.1"/>
</dbReference>
<keyword evidence="1" id="KW-1133">Transmembrane helix</keyword>
<keyword evidence="1" id="KW-0812">Transmembrane</keyword>
<keyword evidence="1" id="KW-0472">Membrane</keyword>
<name>A0A6N8GQ41_9MICC</name>
<protein>
    <submittedName>
        <fullName evidence="2">Uncharacterized protein</fullName>
    </submittedName>
</protein>
<evidence type="ECO:0000256" key="1">
    <source>
        <dbReference type="SAM" id="Phobius"/>
    </source>
</evidence>
<dbReference type="Proteomes" id="UP000436989">
    <property type="component" value="Unassembled WGS sequence"/>
</dbReference>
<dbReference type="EMBL" id="WOGU01000007">
    <property type="protein sequence ID" value="MUN63403.1"/>
    <property type="molecule type" value="Genomic_DNA"/>
</dbReference>
<gene>
    <name evidence="2" type="ORF">GMA12_09665</name>
</gene>
<evidence type="ECO:0000313" key="3">
    <source>
        <dbReference type="Proteomes" id="UP000436989"/>
    </source>
</evidence>
<organism evidence="2 3">
    <name type="scientific">Kocuria sediminis</name>
    <dbReference type="NCBI Taxonomy" id="1038857"/>
    <lineage>
        <taxon>Bacteria</taxon>
        <taxon>Bacillati</taxon>
        <taxon>Actinomycetota</taxon>
        <taxon>Actinomycetes</taxon>
        <taxon>Micrococcales</taxon>
        <taxon>Micrococcaceae</taxon>
        <taxon>Kocuria</taxon>
    </lineage>
</organism>
<sequence length="172" mass="19294">MRQAWDEMNFRGRVIVIGSIVILWMLLAAITGEYGENDRQSSADSPGNGQFAGDAGEWADQMESTYLQLVGRDSWSDLCFEDKAEWACETYGMDAQSIGVLQLQMNGRHDDPYLEDLADRGINAVMSTLAYYDETEDHMDWIMAVDHAGTPIMQKSCSSIYRHLPDPPVCAQ</sequence>
<proteinExistence type="predicted"/>